<evidence type="ECO:0000313" key="2">
    <source>
        <dbReference type="EMBL" id="MDO9709073.1"/>
    </source>
</evidence>
<feature type="signal peptide" evidence="1">
    <location>
        <begin position="1"/>
        <end position="25"/>
    </location>
</feature>
<keyword evidence="1" id="KW-0732">Signal</keyword>
<dbReference type="Proteomes" id="UP001243009">
    <property type="component" value="Unassembled WGS sequence"/>
</dbReference>
<feature type="chain" id="PRO_5045881041" description="Fe-S oxidoreductase" evidence="1">
    <location>
        <begin position="26"/>
        <end position="121"/>
    </location>
</feature>
<dbReference type="RefSeq" id="WP_305103937.1">
    <property type="nucleotide sequence ID" value="NZ_JAUTWS010000009.1"/>
</dbReference>
<proteinExistence type="predicted"/>
<keyword evidence="3" id="KW-1185">Reference proteome</keyword>
<organism evidence="2 3">
    <name type="scientific">Paracraurococcus lichenis</name>
    <dbReference type="NCBI Taxonomy" id="3064888"/>
    <lineage>
        <taxon>Bacteria</taxon>
        <taxon>Pseudomonadati</taxon>
        <taxon>Pseudomonadota</taxon>
        <taxon>Alphaproteobacteria</taxon>
        <taxon>Acetobacterales</taxon>
        <taxon>Roseomonadaceae</taxon>
        <taxon>Paracraurococcus</taxon>
    </lineage>
</organism>
<comment type="caution">
    <text evidence="2">The sequence shown here is derived from an EMBL/GenBank/DDBJ whole genome shotgun (WGS) entry which is preliminary data.</text>
</comment>
<evidence type="ECO:0000256" key="1">
    <source>
        <dbReference type="SAM" id="SignalP"/>
    </source>
</evidence>
<evidence type="ECO:0000313" key="3">
    <source>
        <dbReference type="Proteomes" id="UP001243009"/>
    </source>
</evidence>
<dbReference type="EMBL" id="JAUTWS010000009">
    <property type="protein sequence ID" value="MDO9709073.1"/>
    <property type="molecule type" value="Genomic_DNA"/>
</dbReference>
<accession>A0ABT9DYT8</accession>
<sequence length="121" mass="12021">MRARPRALLRGAALLLLLAPGAALAQGQESVVAPMGPQTSAHPPPLLSSAAATAVPSGPVIPPKPVAAPVPETRGGGLVLPGMVRLASPARLACDEIGDRTARRRCEGLKAPPAPPAGSAP</sequence>
<gene>
    <name evidence="2" type="ORF">Q7A36_12025</name>
</gene>
<protein>
    <recommendedName>
        <fullName evidence="4">Fe-S oxidoreductase</fullName>
    </recommendedName>
</protein>
<evidence type="ECO:0008006" key="4">
    <source>
        <dbReference type="Google" id="ProtNLM"/>
    </source>
</evidence>
<reference evidence="2 3" key="1">
    <citation type="submission" date="2023-08" db="EMBL/GenBank/DDBJ databases">
        <title>The draft genome sequence of Paracraurococcus sp. LOR1-02.</title>
        <authorList>
            <person name="Kingkaew E."/>
            <person name="Tanasupawat S."/>
        </authorList>
    </citation>
    <scope>NUCLEOTIDE SEQUENCE [LARGE SCALE GENOMIC DNA]</scope>
    <source>
        <strain evidence="2 3">LOR1-02</strain>
    </source>
</reference>
<name>A0ABT9DYT8_9PROT</name>